<evidence type="ECO:0000313" key="3">
    <source>
        <dbReference type="EMBL" id="EGZ14148.1"/>
    </source>
</evidence>
<evidence type="ECO:0000259" key="2">
    <source>
        <dbReference type="PROSITE" id="PS50158"/>
    </source>
</evidence>
<dbReference type="EMBL" id="JH159156">
    <property type="protein sequence ID" value="EGZ14148.1"/>
    <property type="molecule type" value="Genomic_DNA"/>
</dbReference>
<dbReference type="SUPFAM" id="SSF57756">
    <property type="entry name" value="Retrovirus zinc finger-like domains"/>
    <property type="match status" value="1"/>
</dbReference>
<dbReference type="RefSeq" id="XP_009531577.1">
    <property type="nucleotide sequence ID" value="XM_009533282.1"/>
</dbReference>
<dbReference type="GO" id="GO:0003676">
    <property type="term" value="F:nucleic acid binding"/>
    <property type="evidence" value="ECO:0007669"/>
    <property type="project" value="InterPro"/>
</dbReference>
<feature type="domain" description="CCHC-type" evidence="2">
    <location>
        <begin position="24"/>
        <end position="40"/>
    </location>
</feature>
<feature type="non-terminal residue" evidence="3">
    <location>
        <position position="1"/>
    </location>
</feature>
<dbReference type="SMR" id="G4ZRJ5"/>
<dbReference type="KEGG" id="psoj:PHYSODRAFT_420397"/>
<reference evidence="3 4" key="1">
    <citation type="journal article" date="2006" name="Science">
        <title>Phytophthora genome sequences uncover evolutionary origins and mechanisms of pathogenesis.</title>
        <authorList>
            <person name="Tyler B.M."/>
            <person name="Tripathy S."/>
            <person name="Zhang X."/>
            <person name="Dehal P."/>
            <person name="Jiang R.H."/>
            <person name="Aerts A."/>
            <person name="Arredondo F.D."/>
            <person name="Baxter L."/>
            <person name="Bensasson D."/>
            <person name="Beynon J.L."/>
            <person name="Chapman J."/>
            <person name="Damasceno C.M."/>
            <person name="Dorrance A.E."/>
            <person name="Dou D."/>
            <person name="Dickerman A.W."/>
            <person name="Dubchak I.L."/>
            <person name="Garbelotto M."/>
            <person name="Gijzen M."/>
            <person name="Gordon S.G."/>
            <person name="Govers F."/>
            <person name="Grunwald N.J."/>
            <person name="Huang W."/>
            <person name="Ivors K.L."/>
            <person name="Jones R.W."/>
            <person name="Kamoun S."/>
            <person name="Krampis K."/>
            <person name="Lamour K.H."/>
            <person name="Lee M.K."/>
            <person name="McDonald W.H."/>
            <person name="Medina M."/>
            <person name="Meijer H.J."/>
            <person name="Nordberg E.K."/>
            <person name="Maclean D.J."/>
            <person name="Ospina-Giraldo M.D."/>
            <person name="Morris P.F."/>
            <person name="Phuntumart V."/>
            <person name="Putnam N.H."/>
            <person name="Rash S."/>
            <person name="Rose J.K."/>
            <person name="Sakihama Y."/>
            <person name="Salamov A.A."/>
            <person name="Savidor A."/>
            <person name="Scheuring C.F."/>
            <person name="Smith B.M."/>
            <person name="Sobral B.W."/>
            <person name="Terry A."/>
            <person name="Torto-Alalibo T.A."/>
            <person name="Win J."/>
            <person name="Xu Z."/>
            <person name="Zhang H."/>
            <person name="Grigoriev I.V."/>
            <person name="Rokhsar D.S."/>
            <person name="Boore J.L."/>
        </authorList>
    </citation>
    <scope>NUCLEOTIDE SEQUENCE [LARGE SCALE GENOMIC DNA]</scope>
    <source>
        <strain evidence="3 4">P6497</strain>
    </source>
</reference>
<evidence type="ECO:0000313" key="4">
    <source>
        <dbReference type="Proteomes" id="UP000002640"/>
    </source>
</evidence>
<dbReference type="AlphaFoldDB" id="G4ZRJ5"/>
<dbReference type="Pfam" id="PF00098">
    <property type="entry name" value="zf-CCHC"/>
    <property type="match status" value="2"/>
</dbReference>
<dbReference type="SMART" id="SM00343">
    <property type="entry name" value="ZnF_C2HC"/>
    <property type="match status" value="2"/>
</dbReference>
<dbReference type="GO" id="GO:0008270">
    <property type="term" value="F:zinc ion binding"/>
    <property type="evidence" value="ECO:0007669"/>
    <property type="project" value="UniProtKB-KW"/>
</dbReference>
<accession>G4ZRJ5</accession>
<evidence type="ECO:0000256" key="1">
    <source>
        <dbReference type="PROSITE-ProRule" id="PRU00047"/>
    </source>
</evidence>
<dbReference type="InterPro" id="IPR036875">
    <property type="entry name" value="Znf_CCHC_sf"/>
</dbReference>
<keyword evidence="1" id="KW-0863">Zinc-finger</keyword>
<dbReference type="InParanoid" id="G4ZRJ5"/>
<dbReference type="Gene3D" id="4.10.60.10">
    <property type="entry name" value="Zinc finger, CCHC-type"/>
    <property type="match status" value="2"/>
</dbReference>
<feature type="non-terminal residue" evidence="3">
    <location>
        <position position="54"/>
    </location>
</feature>
<organism evidence="3 4">
    <name type="scientific">Phytophthora sojae (strain P6497)</name>
    <name type="common">Soybean stem and root rot agent</name>
    <name type="synonym">Phytophthora megasperma f. sp. glycines</name>
    <dbReference type="NCBI Taxonomy" id="1094619"/>
    <lineage>
        <taxon>Eukaryota</taxon>
        <taxon>Sar</taxon>
        <taxon>Stramenopiles</taxon>
        <taxon>Oomycota</taxon>
        <taxon>Peronosporomycetes</taxon>
        <taxon>Peronosporales</taxon>
        <taxon>Peronosporaceae</taxon>
        <taxon>Phytophthora</taxon>
    </lineage>
</organism>
<proteinExistence type="predicted"/>
<keyword evidence="4" id="KW-1185">Reference proteome</keyword>
<protein>
    <recommendedName>
        <fullName evidence="2">CCHC-type domain-containing protein</fullName>
    </recommendedName>
</protein>
<sequence length="54" mass="5975">ASGTTCYLCGKSGHWAQQYPTGPKCYACNQNGHYARNCTNEEAKAKNDAYLQTR</sequence>
<gene>
    <name evidence="3" type="ORF">PHYSODRAFT_420397</name>
</gene>
<dbReference type="GeneID" id="20652111"/>
<dbReference type="PROSITE" id="PS50158">
    <property type="entry name" value="ZF_CCHC"/>
    <property type="match status" value="1"/>
</dbReference>
<dbReference type="Proteomes" id="UP000002640">
    <property type="component" value="Unassembled WGS sequence"/>
</dbReference>
<dbReference type="InterPro" id="IPR001878">
    <property type="entry name" value="Znf_CCHC"/>
</dbReference>
<keyword evidence="1" id="KW-0479">Metal-binding</keyword>
<name>G4ZRJ5_PHYSP</name>
<keyword evidence="1" id="KW-0862">Zinc</keyword>